<protein>
    <submittedName>
        <fullName evidence="4">TetR/AcrR family transcriptional regulator</fullName>
    </submittedName>
</protein>
<feature type="DNA-binding region" description="H-T-H motif" evidence="2">
    <location>
        <begin position="35"/>
        <end position="54"/>
    </location>
</feature>
<dbReference type="InterPro" id="IPR050109">
    <property type="entry name" value="HTH-type_TetR-like_transc_reg"/>
</dbReference>
<gene>
    <name evidence="4" type="ORF">ACFFP0_05970</name>
</gene>
<keyword evidence="5" id="KW-1185">Reference proteome</keyword>
<organism evidence="4 5">
    <name type="scientific">Rhizobium puerariae</name>
    <dbReference type="NCBI Taxonomy" id="1585791"/>
    <lineage>
        <taxon>Bacteria</taxon>
        <taxon>Pseudomonadati</taxon>
        <taxon>Pseudomonadota</taxon>
        <taxon>Alphaproteobacteria</taxon>
        <taxon>Hyphomicrobiales</taxon>
        <taxon>Rhizobiaceae</taxon>
        <taxon>Rhizobium/Agrobacterium group</taxon>
        <taxon>Rhizobium</taxon>
    </lineage>
</organism>
<dbReference type="PROSITE" id="PS50977">
    <property type="entry name" value="HTH_TETR_2"/>
    <property type="match status" value="1"/>
</dbReference>
<dbReference type="Pfam" id="PF14246">
    <property type="entry name" value="TetR_C_7"/>
    <property type="match status" value="1"/>
</dbReference>
<dbReference type="Gene3D" id="1.10.10.60">
    <property type="entry name" value="Homeodomain-like"/>
    <property type="match status" value="1"/>
</dbReference>
<sequence length="197" mass="21622">MTERHTLTSRGAARHQVLIEAAAELFLTKGFAAVTVDEVVAAAGGSKTNVYRQFGGKEGLFAEVVEQLSTEFLSPLSQLDLGSTDRATGLEILGRTLLRQLLQPRHIAFQRMVLATSDQFPDLMAKWYQVGPRRSQAIIARFLGDPEKTKRLAIFFHDMIVTDAVNSALMGHSPAWQDVESRIADAAGLLLSGLERD</sequence>
<dbReference type="InterPro" id="IPR009057">
    <property type="entry name" value="Homeodomain-like_sf"/>
</dbReference>
<evidence type="ECO:0000259" key="3">
    <source>
        <dbReference type="PROSITE" id="PS50977"/>
    </source>
</evidence>
<feature type="domain" description="HTH tetR-type" evidence="3">
    <location>
        <begin position="12"/>
        <end position="72"/>
    </location>
</feature>
<dbReference type="PANTHER" id="PTHR30055">
    <property type="entry name" value="HTH-TYPE TRANSCRIPTIONAL REGULATOR RUTR"/>
    <property type="match status" value="1"/>
</dbReference>
<evidence type="ECO:0000313" key="4">
    <source>
        <dbReference type="EMBL" id="MFB9948387.1"/>
    </source>
</evidence>
<proteinExistence type="predicted"/>
<dbReference type="SUPFAM" id="SSF46689">
    <property type="entry name" value="Homeodomain-like"/>
    <property type="match status" value="1"/>
</dbReference>
<evidence type="ECO:0000256" key="1">
    <source>
        <dbReference type="ARBA" id="ARBA00023125"/>
    </source>
</evidence>
<dbReference type="InterPro" id="IPR001647">
    <property type="entry name" value="HTH_TetR"/>
</dbReference>
<dbReference type="InterPro" id="IPR039536">
    <property type="entry name" value="TetR_C_Proteobacteria"/>
</dbReference>
<dbReference type="RefSeq" id="WP_377257616.1">
    <property type="nucleotide sequence ID" value="NZ_JBHMAA010000008.1"/>
</dbReference>
<comment type="caution">
    <text evidence="4">The sequence shown here is derived from an EMBL/GenBank/DDBJ whole genome shotgun (WGS) entry which is preliminary data.</text>
</comment>
<evidence type="ECO:0000313" key="5">
    <source>
        <dbReference type="Proteomes" id="UP001589692"/>
    </source>
</evidence>
<reference evidence="4 5" key="1">
    <citation type="submission" date="2024-09" db="EMBL/GenBank/DDBJ databases">
        <authorList>
            <person name="Sun Q."/>
            <person name="Mori K."/>
        </authorList>
    </citation>
    <scope>NUCLEOTIDE SEQUENCE [LARGE SCALE GENOMIC DNA]</scope>
    <source>
        <strain evidence="4 5">TBRC 4938</strain>
    </source>
</reference>
<name>A0ABV6ACV0_9HYPH</name>
<dbReference type="PRINTS" id="PR00455">
    <property type="entry name" value="HTHTETR"/>
</dbReference>
<dbReference type="Pfam" id="PF00440">
    <property type="entry name" value="TetR_N"/>
    <property type="match status" value="1"/>
</dbReference>
<dbReference type="Gene3D" id="1.10.357.10">
    <property type="entry name" value="Tetracycline Repressor, domain 2"/>
    <property type="match status" value="1"/>
</dbReference>
<evidence type="ECO:0000256" key="2">
    <source>
        <dbReference type="PROSITE-ProRule" id="PRU00335"/>
    </source>
</evidence>
<dbReference type="PANTHER" id="PTHR30055:SF146">
    <property type="entry name" value="HTH-TYPE TRANSCRIPTIONAL DUAL REGULATOR CECR"/>
    <property type="match status" value="1"/>
</dbReference>
<dbReference type="EMBL" id="JBHMAA010000008">
    <property type="protein sequence ID" value="MFB9948387.1"/>
    <property type="molecule type" value="Genomic_DNA"/>
</dbReference>
<keyword evidence="1 2" id="KW-0238">DNA-binding</keyword>
<accession>A0ABV6ACV0</accession>
<dbReference type="Proteomes" id="UP001589692">
    <property type="component" value="Unassembled WGS sequence"/>
</dbReference>